<comment type="caution">
    <text evidence="1">The sequence shown here is derived from an EMBL/GenBank/DDBJ whole genome shotgun (WGS) entry which is preliminary data.</text>
</comment>
<accession>A0A8J6MD26</accession>
<reference evidence="1" key="1">
    <citation type="submission" date="2020-08" db="EMBL/GenBank/DDBJ databases">
        <title>Genome public.</title>
        <authorList>
            <person name="Liu C."/>
            <person name="Sun Q."/>
        </authorList>
    </citation>
    <scope>NUCLEOTIDE SEQUENCE</scope>
    <source>
        <strain evidence="1">NSJ-52</strain>
    </source>
</reference>
<dbReference type="AlphaFoldDB" id="A0A8J6MD26"/>
<dbReference type="Proteomes" id="UP000607645">
    <property type="component" value="Unassembled WGS sequence"/>
</dbReference>
<dbReference type="RefSeq" id="WP_186919005.1">
    <property type="nucleotide sequence ID" value="NZ_JACOPQ010000005.1"/>
</dbReference>
<keyword evidence="2" id="KW-1185">Reference proteome</keyword>
<dbReference type="EMBL" id="JACOPQ010000005">
    <property type="protein sequence ID" value="MBC5737029.1"/>
    <property type="molecule type" value="Genomic_DNA"/>
</dbReference>
<evidence type="ECO:0000313" key="1">
    <source>
        <dbReference type="EMBL" id="MBC5737029.1"/>
    </source>
</evidence>
<evidence type="ECO:0000313" key="2">
    <source>
        <dbReference type="Proteomes" id="UP000607645"/>
    </source>
</evidence>
<gene>
    <name evidence="1" type="ORF">H8S62_08370</name>
</gene>
<proteinExistence type="predicted"/>
<protein>
    <submittedName>
        <fullName evidence="1">Uncharacterized protein</fullName>
    </submittedName>
</protein>
<name>A0A8J6MD26_9FIRM</name>
<organism evidence="1 2">
    <name type="scientific">Lawsonibacter faecis</name>
    <dbReference type="NCBI Taxonomy" id="2763052"/>
    <lineage>
        <taxon>Bacteria</taxon>
        <taxon>Bacillati</taxon>
        <taxon>Bacillota</taxon>
        <taxon>Clostridia</taxon>
        <taxon>Eubacteriales</taxon>
        <taxon>Oscillospiraceae</taxon>
        <taxon>Lawsonibacter</taxon>
    </lineage>
</organism>
<sequence>MELQTADAAARCGATDAPDGAGHQVFPDCGQRLDPCGAALMSGDGPRPVPFDIEVRLSRTSPVSGKASIHLALGGQGILTISNILVKEEKGKLQVTLPLLRMGGCFHPAVTLQGELKQQAEEAIREQYRGSVYTWSGAGKK</sequence>